<dbReference type="eggNOG" id="KOG2913">
    <property type="taxonomic scope" value="Eukaryota"/>
</dbReference>
<feature type="transmembrane region" description="Helical" evidence="8">
    <location>
        <begin position="401"/>
        <end position="419"/>
    </location>
</feature>
<dbReference type="InParanoid" id="S8FJK1"/>
<evidence type="ECO:0000313" key="9">
    <source>
        <dbReference type="EMBL" id="EPS98534.1"/>
    </source>
</evidence>
<keyword evidence="4 8" id="KW-0472">Membrane</keyword>
<proteinExistence type="inferred from homology"/>
<feature type="transmembrane region" description="Helical" evidence="8">
    <location>
        <begin position="439"/>
        <end position="462"/>
    </location>
</feature>
<feature type="region of interest" description="Disordered" evidence="7">
    <location>
        <begin position="184"/>
        <end position="270"/>
    </location>
</feature>
<dbReference type="OrthoDB" id="8048523at2759"/>
<comment type="catalytic activity">
    <reaction evidence="6">
        <text>L-histidine(out) + L-arginine(in) = L-histidine(in) + L-arginine(out)</text>
        <dbReference type="Rhea" id="RHEA:71063"/>
        <dbReference type="ChEBI" id="CHEBI:32682"/>
        <dbReference type="ChEBI" id="CHEBI:57595"/>
    </reaction>
</comment>
<keyword evidence="10" id="KW-1185">Reference proteome</keyword>
<protein>
    <recommendedName>
        <fullName evidence="11">PQ-loop-domain-containing protein</fullName>
    </recommendedName>
</protein>
<evidence type="ECO:0000256" key="7">
    <source>
        <dbReference type="SAM" id="MobiDB-lite"/>
    </source>
</evidence>
<feature type="transmembrane region" description="Helical" evidence="8">
    <location>
        <begin position="273"/>
        <end position="291"/>
    </location>
</feature>
<feature type="region of interest" description="Disordered" evidence="7">
    <location>
        <begin position="487"/>
        <end position="507"/>
    </location>
</feature>
<accession>S8FJK1</accession>
<reference evidence="9 10" key="1">
    <citation type="journal article" date="2012" name="Science">
        <title>The Paleozoic origin of enzymatic lignin decomposition reconstructed from 31 fungal genomes.</title>
        <authorList>
            <person name="Floudas D."/>
            <person name="Binder M."/>
            <person name="Riley R."/>
            <person name="Barry K."/>
            <person name="Blanchette R.A."/>
            <person name="Henrissat B."/>
            <person name="Martinez A.T."/>
            <person name="Otillar R."/>
            <person name="Spatafora J.W."/>
            <person name="Yadav J.S."/>
            <person name="Aerts A."/>
            <person name="Benoit I."/>
            <person name="Boyd A."/>
            <person name="Carlson A."/>
            <person name="Copeland A."/>
            <person name="Coutinho P.M."/>
            <person name="de Vries R.P."/>
            <person name="Ferreira P."/>
            <person name="Findley K."/>
            <person name="Foster B."/>
            <person name="Gaskell J."/>
            <person name="Glotzer D."/>
            <person name="Gorecki P."/>
            <person name="Heitman J."/>
            <person name="Hesse C."/>
            <person name="Hori C."/>
            <person name="Igarashi K."/>
            <person name="Jurgens J.A."/>
            <person name="Kallen N."/>
            <person name="Kersten P."/>
            <person name="Kohler A."/>
            <person name="Kuees U."/>
            <person name="Kumar T.K.A."/>
            <person name="Kuo A."/>
            <person name="LaButti K."/>
            <person name="Larrondo L.F."/>
            <person name="Lindquist E."/>
            <person name="Ling A."/>
            <person name="Lombard V."/>
            <person name="Lucas S."/>
            <person name="Lundell T."/>
            <person name="Martin R."/>
            <person name="McLaughlin D.J."/>
            <person name="Morgenstern I."/>
            <person name="Morin E."/>
            <person name="Murat C."/>
            <person name="Nagy L.G."/>
            <person name="Nolan M."/>
            <person name="Ohm R.A."/>
            <person name="Patyshakuliyeva A."/>
            <person name="Rokas A."/>
            <person name="Ruiz-Duenas F.J."/>
            <person name="Sabat G."/>
            <person name="Salamov A."/>
            <person name="Samejima M."/>
            <person name="Schmutz J."/>
            <person name="Slot J.C."/>
            <person name="St John F."/>
            <person name="Stenlid J."/>
            <person name="Sun H."/>
            <person name="Sun S."/>
            <person name="Syed K."/>
            <person name="Tsang A."/>
            <person name="Wiebenga A."/>
            <person name="Young D."/>
            <person name="Pisabarro A."/>
            <person name="Eastwood D.C."/>
            <person name="Martin F."/>
            <person name="Cullen D."/>
            <person name="Grigoriev I.V."/>
            <person name="Hibbett D.S."/>
        </authorList>
    </citation>
    <scope>NUCLEOTIDE SEQUENCE</scope>
    <source>
        <strain evidence="10">FP-58527</strain>
    </source>
</reference>
<dbReference type="PANTHER" id="PTHR16201">
    <property type="entry name" value="SEVEN TRANSMEMBRANE PROTEIN 1-RELATED"/>
    <property type="match status" value="1"/>
</dbReference>
<gene>
    <name evidence="9" type="ORF">FOMPIDRAFT_1165170</name>
</gene>
<name>S8FJK1_FOMSC</name>
<organism evidence="9 10">
    <name type="scientific">Fomitopsis schrenkii</name>
    <name type="common">Brown rot fungus</name>
    <dbReference type="NCBI Taxonomy" id="2126942"/>
    <lineage>
        <taxon>Eukaryota</taxon>
        <taxon>Fungi</taxon>
        <taxon>Dikarya</taxon>
        <taxon>Basidiomycota</taxon>
        <taxon>Agaricomycotina</taxon>
        <taxon>Agaricomycetes</taxon>
        <taxon>Polyporales</taxon>
        <taxon>Fomitopsis</taxon>
    </lineage>
</organism>
<evidence type="ECO:0000256" key="4">
    <source>
        <dbReference type="ARBA" id="ARBA00023136"/>
    </source>
</evidence>
<dbReference type="InterPro" id="IPR051415">
    <property type="entry name" value="LAAT-1"/>
</dbReference>
<comment type="similarity">
    <text evidence="5">Belongs to the laat-1 family.</text>
</comment>
<evidence type="ECO:0000256" key="5">
    <source>
        <dbReference type="ARBA" id="ARBA00038039"/>
    </source>
</evidence>
<dbReference type="Gene3D" id="1.20.1280.290">
    <property type="match status" value="2"/>
</dbReference>
<sequence>MFGPTSLSDVLGWASICSWLGAQFPQVLENIRRQSADGLALPFLFNWALGDATNFIGCVLTHQLPFQTYLAAYFCFVDFCLLSQYFYYHNKSPSKPPYLSIRSRTTSAATAHRQSIEREATHYRALSNVAANVAATAALLAEQEEHAHRHRHSIERIPHSAVESRELLAAEDDDIDEEGLARLADSFHSEGGRTGRRKKVTWSQERGGSVGRAQGTTSPSGRAHPALHMSPQPEFVEPDSLGRGRSLSREVVPEEEALLSPSQRRSSRASRKGASMVFLGVWALFGVGTLLSGGRGLPPPTALGRSGRVLSRAETIQPPYSDDIHHVYVDTHPEYVDVDLPTTFEETEYTNYTTTIHQEEHSIEFIIGRISAWICTTLYLSSRLPQIWKNFVRKSVEGLSVYLFVFAFLGNVFYVASILTSPKLGLPEPEASKFIRESIPYLLGSGGTLMFDITIVAQTFIYKPKMQRGRRSSRALLAEEEGLLSAGATGTEDMTTPSRRRAGVSAG</sequence>
<keyword evidence="3 8" id="KW-1133">Transmembrane helix</keyword>
<dbReference type="GO" id="GO:0015174">
    <property type="term" value="F:basic amino acid transmembrane transporter activity"/>
    <property type="evidence" value="ECO:0007669"/>
    <property type="project" value="TreeGrafter"/>
</dbReference>
<evidence type="ECO:0000256" key="6">
    <source>
        <dbReference type="ARBA" id="ARBA00050768"/>
    </source>
</evidence>
<comment type="subcellular location">
    <subcellularLocation>
        <location evidence="1">Membrane</location>
        <topology evidence="1">Multi-pass membrane protein</topology>
    </subcellularLocation>
</comment>
<evidence type="ECO:0000256" key="2">
    <source>
        <dbReference type="ARBA" id="ARBA00022692"/>
    </source>
</evidence>
<dbReference type="AlphaFoldDB" id="S8FJK1"/>
<dbReference type="Pfam" id="PF04193">
    <property type="entry name" value="PQ-loop"/>
    <property type="match status" value="2"/>
</dbReference>
<dbReference type="HOGENOM" id="CLU_019699_6_0_1"/>
<dbReference type="InterPro" id="IPR006603">
    <property type="entry name" value="PQ-loop_rpt"/>
</dbReference>
<evidence type="ECO:0008006" key="11">
    <source>
        <dbReference type="Google" id="ProtNLM"/>
    </source>
</evidence>
<evidence type="ECO:0000256" key="3">
    <source>
        <dbReference type="ARBA" id="ARBA00022989"/>
    </source>
</evidence>
<dbReference type="SMART" id="SM00679">
    <property type="entry name" value="CTNS"/>
    <property type="match status" value="2"/>
</dbReference>
<dbReference type="PANTHER" id="PTHR16201:SF34">
    <property type="entry name" value="LYSOSOMAL AMINO ACID TRANSPORTER 1"/>
    <property type="match status" value="1"/>
</dbReference>
<feature type="compositionally biased region" description="Basic residues" evidence="7">
    <location>
        <begin position="498"/>
        <end position="507"/>
    </location>
</feature>
<dbReference type="GO" id="GO:0034488">
    <property type="term" value="P:basic amino acid transmembrane export from vacuole"/>
    <property type="evidence" value="ECO:0007669"/>
    <property type="project" value="TreeGrafter"/>
</dbReference>
<dbReference type="FunFam" id="1.20.1280.290:FF:000009">
    <property type="entry name" value="PQ loop repeat family protein"/>
    <property type="match status" value="1"/>
</dbReference>
<evidence type="ECO:0000256" key="1">
    <source>
        <dbReference type="ARBA" id="ARBA00004141"/>
    </source>
</evidence>
<dbReference type="GO" id="GO:0000329">
    <property type="term" value="C:fungal-type vacuole membrane"/>
    <property type="evidence" value="ECO:0007669"/>
    <property type="project" value="TreeGrafter"/>
</dbReference>
<evidence type="ECO:0000313" key="10">
    <source>
        <dbReference type="Proteomes" id="UP000015241"/>
    </source>
</evidence>
<evidence type="ECO:0000256" key="8">
    <source>
        <dbReference type="SAM" id="Phobius"/>
    </source>
</evidence>
<keyword evidence="2 8" id="KW-0812">Transmembrane</keyword>
<dbReference type="Proteomes" id="UP000015241">
    <property type="component" value="Unassembled WGS sequence"/>
</dbReference>
<dbReference type="EMBL" id="KE504164">
    <property type="protein sequence ID" value="EPS98534.1"/>
    <property type="molecule type" value="Genomic_DNA"/>
</dbReference>